<comment type="caution">
    <text evidence="12">The sequence shown here is derived from an EMBL/GenBank/DDBJ whole genome shotgun (WGS) entry which is preliminary data.</text>
</comment>
<evidence type="ECO:0000256" key="7">
    <source>
        <dbReference type="ARBA" id="ARBA00023065"/>
    </source>
</evidence>
<feature type="transmembrane region" description="Helical" evidence="9">
    <location>
        <begin position="274"/>
        <end position="294"/>
    </location>
</feature>
<keyword evidence="4" id="KW-0050">Antiport</keyword>
<evidence type="ECO:0000259" key="10">
    <source>
        <dbReference type="Pfam" id="PF00582"/>
    </source>
</evidence>
<evidence type="ECO:0000256" key="3">
    <source>
        <dbReference type="ARBA" id="ARBA00022448"/>
    </source>
</evidence>
<dbReference type="GO" id="GO:0015297">
    <property type="term" value="F:antiporter activity"/>
    <property type="evidence" value="ECO:0007669"/>
    <property type="project" value="UniProtKB-KW"/>
</dbReference>
<dbReference type="OrthoDB" id="9793589at2"/>
<sequence>MFLFLVEPVSETLKEPITTFVLLLAIVLITPPIFERFKLPGLIGLLLAGVLFGSSGLGWLNADTDIMKLFSEIGKIYLMFVAGLEIDMALFQKTRDRSLGFGMLTFAIPMLGGIAVGLFFNFGWLAAVLIGSLLASHTLLAYPIVQRFGIVNNEAVTVTVGATIFTDIGSLLVLAICLGINQGDFSALKLATLLGSLILYTIAVLVGLKQLGRFFFSKTGKDEGNQFLFVMLSVFLCALGAQLIGVESIIGAFLAGLAINSVIGDGPVKEKTEFLGSVLFIPMFFVAMGLLLDLNAFGDILRSIELPLIIVGMLLLTKGLASLGARMLYGYSWPETWTMWSLSIPQVAATLAAALVGYEAEIINSQVFNSVILLMLVTAILGPLVTTRAGQQLIAVDTLGETETFDWLPAPSDIPESFTVVVPIYNPNTERWLIELAAAVARHENGRVIPLAIALAQPQMDSPQLARAIAHSRQRLEATQAISAALEAEIDPKLRIDYNVAQGISHLSREENANLILLGMGQRSRLGARLFSNIQDNILWSAHCPVVVARLLDSPTTCKTILLPIENPSPANLRTLRFAQVLASTYQAKITLLHVHSSRASELQRSRLAKQLELLVNRFPAADIDIDIRLMPGDNVVSTIVKTASQFDVVMLRLQRRRVGNGLTVGSQTTSLVDQLTGSVILVGEPHPLRSDRPVRSDRAAFNRNSKLLASS</sequence>
<reference evidence="12 13" key="1">
    <citation type="submission" date="2016-11" db="EMBL/GenBank/DDBJ databases">
        <title>Draft Genome Sequences of Nine Cyanobacterial Strains from Diverse Habitats.</title>
        <authorList>
            <person name="Zhu T."/>
            <person name="Hou S."/>
            <person name="Lu X."/>
            <person name="Hess W.R."/>
        </authorList>
    </citation>
    <scope>NUCLEOTIDE SEQUENCE [LARGE SCALE GENOMIC DNA]</scope>
    <source>
        <strain evidence="12 13">NIES-30</strain>
    </source>
</reference>
<feature type="transmembrane region" description="Helical" evidence="9">
    <location>
        <begin position="98"/>
        <end position="120"/>
    </location>
</feature>
<dbReference type="Proteomes" id="UP000185557">
    <property type="component" value="Unassembled WGS sequence"/>
</dbReference>
<dbReference type="Gene3D" id="1.20.1530.20">
    <property type="match status" value="1"/>
</dbReference>
<feature type="domain" description="Cation/H+ exchanger transmembrane" evidence="11">
    <location>
        <begin position="25"/>
        <end position="386"/>
    </location>
</feature>
<comment type="similarity">
    <text evidence="2">Belongs to the monovalent cation:proton antiporter 2 (CPA2) transporter (TC 2.A.37) family.</text>
</comment>
<evidence type="ECO:0000256" key="9">
    <source>
        <dbReference type="SAM" id="Phobius"/>
    </source>
</evidence>
<comment type="subcellular location">
    <subcellularLocation>
        <location evidence="1">Membrane</location>
        <topology evidence="1">Multi-pass membrane protein</topology>
    </subcellularLocation>
</comment>
<feature type="domain" description="UspA" evidence="10">
    <location>
        <begin position="419"/>
        <end position="550"/>
    </location>
</feature>
<feature type="transmembrane region" description="Helical" evidence="9">
    <location>
        <begin position="306"/>
        <end position="325"/>
    </location>
</feature>
<dbReference type="PANTHER" id="PTHR43562:SF4">
    <property type="entry name" value="NA(+)_H(+) ANTIPORTER NHAS5"/>
    <property type="match status" value="1"/>
</dbReference>
<dbReference type="Gene3D" id="3.40.50.620">
    <property type="entry name" value="HUPs"/>
    <property type="match status" value="2"/>
</dbReference>
<dbReference type="GO" id="GO:1902600">
    <property type="term" value="P:proton transmembrane transport"/>
    <property type="evidence" value="ECO:0007669"/>
    <property type="project" value="InterPro"/>
</dbReference>
<dbReference type="GO" id="GO:0016020">
    <property type="term" value="C:membrane"/>
    <property type="evidence" value="ECO:0007669"/>
    <property type="project" value="UniProtKB-SubCell"/>
</dbReference>
<keyword evidence="6 9" id="KW-1133">Transmembrane helix</keyword>
<protein>
    <submittedName>
        <fullName evidence="12">Sodium:proton antiporter</fullName>
    </submittedName>
</protein>
<dbReference type="SUPFAM" id="SSF52402">
    <property type="entry name" value="Adenine nucleotide alpha hydrolases-like"/>
    <property type="match status" value="2"/>
</dbReference>
<name>A0A1U7J0J9_9CYAN</name>
<dbReference type="CDD" id="cd00293">
    <property type="entry name" value="USP-like"/>
    <property type="match status" value="1"/>
</dbReference>
<dbReference type="EMBL" id="MRCG01000018">
    <property type="protein sequence ID" value="OKH45117.1"/>
    <property type="molecule type" value="Genomic_DNA"/>
</dbReference>
<feature type="transmembrane region" description="Helical" evidence="9">
    <location>
        <begin position="187"/>
        <end position="208"/>
    </location>
</feature>
<dbReference type="InterPro" id="IPR006153">
    <property type="entry name" value="Cation/H_exchanger_TM"/>
</dbReference>
<evidence type="ECO:0000313" key="13">
    <source>
        <dbReference type="Proteomes" id="UP000185557"/>
    </source>
</evidence>
<accession>A0A1U7J0J9</accession>
<evidence type="ECO:0000256" key="1">
    <source>
        <dbReference type="ARBA" id="ARBA00004141"/>
    </source>
</evidence>
<evidence type="ECO:0000256" key="2">
    <source>
        <dbReference type="ARBA" id="ARBA00005551"/>
    </source>
</evidence>
<keyword evidence="7" id="KW-0406">Ion transport</keyword>
<keyword evidence="3" id="KW-0813">Transport</keyword>
<evidence type="ECO:0000313" key="12">
    <source>
        <dbReference type="EMBL" id="OKH45117.1"/>
    </source>
</evidence>
<dbReference type="AlphaFoldDB" id="A0A1U7J0J9"/>
<feature type="transmembrane region" description="Helical" evidence="9">
    <location>
        <begin position="16"/>
        <end position="34"/>
    </location>
</feature>
<dbReference type="Pfam" id="PF00999">
    <property type="entry name" value="Na_H_Exchanger"/>
    <property type="match status" value="1"/>
</dbReference>
<organism evidence="12 13">
    <name type="scientific">Phormidium tenue NIES-30</name>
    <dbReference type="NCBI Taxonomy" id="549789"/>
    <lineage>
        <taxon>Bacteria</taxon>
        <taxon>Bacillati</taxon>
        <taxon>Cyanobacteriota</taxon>
        <taxon>Cyanophyceae</taxon>
        <taxon>Oscillatoriophycideae</taxon>
        <taxon>Oscillatoriales</taxon>
        <taxon>Oscillatoriaceae</taxon>
        <taxon>Phormidium</taxon>
    </lineage>
</organism>
<feature type="transmembrane region" description="Helical" evidence="9">
    <location>
        <begin position="41"/>
        <end position="60"/>
    </location>
</feature>
<feature type="transmembrane region" description="Helical" evidence="9">
    <location>
        <begin position="126"/>
        <end position="145"/>
    </location>
</feature>
<feature type="transmembrane region" description="Helical" evidence="9">
    <location>
        <begin position="228"/>
        <end position="254"/>
    </location>
</feature>
<feature type="transmembrane region" description="Helical" evidence="9">
    <location>
        <begin position="66"/>
        <end position="86"/>
    </location>
</feature>
<dbReference type="RefSeq" id="WP_073610269.1">
    <property type="nucleotide sequence ID" value="NZ_MRCG01000018.1"/>
</dbReference>
<keyword evidence="8 9" id="KW-0472">Membrane</keyword>
<evidence type="ECO:0000256" key="5">
    <source>
        <dbReference type="ARBA" id="ARBA00022692"/>
    </source>
</evidence>
<evidence type="ECO:0000256" key="8">
    <source>
        <dbReference type="ARBA" id="ARBA00023136"/>
    </source>
</evidence>
<keyword evidence="5 9" id="KW-0812">Transmembrane</keyword>
<evidence type="ECO:0000256" key="6">
    <source>
        <dbReference type="ARBA" id="ARBA00022989"/>
    </source>
</evidence>
<proteinExistence type="inferred from homology"/>
<dbReference type="STRING" id="549789.NIES30_20260"/>
<gene>
    <name evidence="12" type="ORF">NIES30_20260</name>
</gene>
<dbReference type="InterPro" id="IPR038770">
    <property type="entry name" value="Na+/solute_symporter_sf"/>
</dbReference>
<feature type="transmembrane region" description="Helical" evidence="9">
    <location>
        <begin position="157"/>
        <end position="181"/>
    </location>
</feature>
<feature type="transmembrane region" description="Helical" evidence="9">
    <location>
        <begin position="367"/>
        <end position="385"/>
    </location>
</feature>
<dbReference type="Pfam" id="PF00582">
    <property type="entry name" value="Usp"/>
    <property type="match status" value="1"/>
</dbReference>
<dbReference type="InterPro" id="IPR006016">
    <property type="entry name" value="UspA"/>
</dbReference>
<evidence type="ECO:0000259" key="11">
    <source>
        <dbReference type="Pfam" id="PF00999"/>
    </source>
</evidence>
<keyword evidence="13" id="KW-1185">Reference proteome</keyword>
<dbReference type="PANTHER" id="PTHR43562">
    <property type="entry name" value="NAPA-TYPE SODIUM/HYDROGEN ANTIPORTER"/>
    <property type="match status" value="1"/>
</dbReference>
<dbReference type="InterPro" id="IPR014729">
    <property type="entry name" value="Rossmann-like_a/b/a_fold"/>
</dbReference>
<feature type="transmembrane region" description="Helical" evidence="9">
    <location>
        <begin position="337"/>
        <end position="358"/>
    </location>
</feature>
<evidence type="ECO:0000256" key="4">
    <source>
        <dbReference type="ARBA" id="ARBA00022449"/>
    </source>
</evidence>